<proteinExistence type="predicted"/>
<evidence type="ECO:0000256" key="1">
    <source>
        <dbReference type="SAM" id="MobiDB-lite"/>
    </source>
</evidence>
<feature type="compositionally biased region" description="Basic residues" evidence="1">
    <location>
        <begin position="157"/>
        <end position="168"/>
    </location>
</feature>
<name>A0A9W7FQV7_9STRA</name>
<reference evidence="3" key="1">
    <citation type="journal article" date="2023" name="Commun. Biol.">
        <title>Genome analysis of Parmales, the sister group of diatoms, reveals the evolutionary specialization of diatoms from phago-mixotrophs to photoautotrophs.</title>
        <authorList>
            <person name="Ban H."/>
            <person name="Sato S."/>
            <person name="Yoshikawa S."/>
            <person name="Yamada K."/>
            <person name="Nakamura Y."/>
            <person name="Ichinomiya M."/>
            <person name="Sato N."/>
            <person name="Blanc-Mathieu R."/>
            <person name="Endo H."/>
            <person name="Kuwata A."/>
            <person name="Ogata H."/>
        </authorList>
    </citation>
    <scope>NUCLEOTIDE SEQUENCE [LARGE SCALE GENOMIC DNA]</scope>
    <source>
        <strain evidence="3">NIES 3700</strain>
    </source>
</reference>
<sequence>MPPLSGCPVAATCFKYLAHITAPALYLYYIPHFMASVFGNEEHGSQDDDSQLLIGEDHLDSGILSQAAEEGEPLSQDELSQYDETSQSTLNLSKLETYADMQKSGGSDNDDTSQITMENHPLQGEGNVVSLSEEGGEEEDKGVDQEIKQIVGETTKRTRPKRALRISTRHLYSPSTTKPPSKPSPSTSREVSQPTPVHDKAMCLTSINGILGAADVIAKEDNQTRKNAGELFCEESVSPEGHGPSKFLMADFGGGREIDDGPDSDYSSDHYTQLQAKQYMPQYAPPAKKSSVVKKPKASKSGIKYTAPPPGAEIVPDDELLNASDDEILGLALRDHRTKKHLLLEMALSRDNPRTSLVDPKAGIIGEGFFWGNYPKLERVLRARMDEYYELSTAKRQSKEQQQFNNQLVESIRIQAEANGWVFDPKVFDDKKIRDRIRCFFKTHIQNAKKRLKTVLKNQHKKTNENLIASARDAVEIVVSGGSAANAVKVAAAKRKMDTQPLEKSIYTSAKKPRGRKNDSKSATNSNPHHTNFTPAVRTPVPRPSFGIDVEDSDEDTSNMVHNFKNPHNRRGSAKKHQLQVPPQSQEEEGEDAAALMALGFTLSQPSALSQEIL</sequence>
<organism evidence="2 3">
    <name type="scientific">Triparma laevis f. longispina</name>
    <dbReference type="NCBI Taxonomy" id="1714387"/>
    <lineage>
        <taxon>Eukaryota</taxon>
        <taxon>Sar</taxon>
        <taxon>Stramenopiles</taxon>
        <taxon>Ochrophyta</taxon>
        <taxon>Bolidophyceae</taxon>
        <taxon>Parmales</taxon>
        <taxon>Triparmaceae</taxon>
        <taxon>Triparma</taxon>
    </lineage>
</organism>
<feature type="compositionally biased region" description="Polar residues" evidence="1">
    <location>
        <begin position="104"/>
        <end position="117"/>
    </location>
</feature>
<dbReference type="AlphaFoldDB" id="A0A9W7FQV7"/>
<feature type="region of interest" description="Disordered" evidence="1">
    <location>
        <begin position="493"/>
        <end position="591"/>
    </location>
</feature>
<keyword evidence="3" id="KW-1185">Reference proteome</keyword>
<evidence type="ECO:0000313" key="2">
    <source>
        <dbReference type="EMBL" id="GMI16603.1"/>
    </source>
</evidence>
<feature type="compositionally biased region" description="Low complexity" evidence="1">
    <location>
        <begin position="124"/>
        <end position="133"/>
    </location>
</feature>
<feature type="region of interest" description="Disordered" evidence="1">
    <location>
        <begin position="283"/>
        <end position="310"/>
    </location>
</feature>
<comment type="caution">
    <text evidence="2">The sequence shown here is derived from an EMBL/GenBank/DDBJ whole genome shotgun (WGS) entry which is preliminary data.</text>
</comment>
<feature type="compositionally biased region" description="Polar residues" evidence="1">
    <location>
        <begin position="521"/>
        <end position="534"/>
    </location>
</feature>
<dbReference type="EMBL" id="BRXW01000257">
    <property type="protein sequence ID" value="GMI16603.1"/>
    <property type="molecule type" value="Genomic_DNA"/>
</dbReference>
<feature type="compositionally biased region" description="Basic residues" evidence="1">
    <location>
        <begin position="565"/>
        <end position="578"/>
    </location>
</feature>
<dbReference type="Proteomes" id="UP001165122">
    <property type="component" value="Unassembled WGS sequence"/>
</dbReference>
<gene>
    <name evidence="2" type="ORF">TrLO_g15624</name>
</gene>
<feature type="region of interest" description="Disordered" evidence="1">
    <location>
        <begin position="235"/>
        <end position="269"/>
    </location>
</feature>
<protein>
    <submittedName>
        <fullName evidence="2">Uncharacterized protein</fullName>
    </submittedName>
</protein>
<evidence type="ECO:0000313" key="3">
    <source>
        <dbReference type="Proteomes" id="UP001165122"/>
    </source>
</evidence>
<feature type="region of interest" description="Disordered" evidence="1">
    <location>
        <begin position="101"/>
        <end position="196"/>
    </location>
</feature>
<accession>A0A9W7FQV7</accession>
<feature type="compositionally biased region" description="Low complexity" evidence="1">
    <location>
        <begin position="173"/>
        <end position="188"/>
    </location>
</feature>
<dbReference type="OrthoDB" id="48967at2759"/>